<evidence type="ECO:0000256" key="2">
    <source>
        <dbReference type="ARBA" id="ARBA00022448"/>
    </source>
</evidence>
<dbReference type="RefSeq" id="WP_377605061.1">
    <property type="nucleotide sequence ID" value="NZ_JBHUME010000011.1"/>
</dbReference>
<feature type="transmembrane region" description="Helical" evidence="7">
    <location>
        <begin position="12"/>
        <end position="35"/>
    </location>
</feature>
<proteinExistence type="inferred from homology"/>
<dbReference type="InterPro" id="IPR035906">
    <property type="entry name" value="MetI-like_sf"/>
</dbReference>
<evidence type="ECO:0000256" key="6">
    <source>
        <dbReference type="ARBA" id="ARBA00023136"/>
    </source>
</evidence>
<keyword evidence="5 7" id="KW-1133">Transmembrane helix</keyword>
<keyword evidence="10" id="KW-1185">Reference proteome</keyword>
<protein>
    <submittedName>
        <fullName evidence="9">Carbohydrate ABC transporter permease</fullName>
    </submittedName>
</protein>
<evidence type="ECO:0000256" key="1">
    <source>
        <dbReference type="ARBA" id="ARBA00004651"/>
    </source>
</evidence>
<dbReference type="Gene3D" id="1.10.3720.10">
    <property type="entry name" value="MetI-like"/>
    <property type="match status" value="1"/>
</dbReference>
<evidence type="ECO:0000259" key="8">
    <source>
        <dbReference type="PROSITE" id="PS50928"/>
    </source>
</evidence>
<feature type="transmembrane region" description="Helical" evidence="7">
    <location>
        <begin position="143"/>
        <end position="163"/>
    </location>
</feature>
<comment type="similarity">
    <text evidence="7">Belongs to the binding-protein-dependent transport system permease family.</text>
</comment>
<feature type="transmembrane region" description="Helical" evidence="7">
    <location>
        <begin position="260"/>
        <end position="277"/>
    </location>
</feature>
<reference evidence="10" key="1">
    <citation type="journal article" date="2019" name="Int. J. Syst. Evol. Microbiol.">
        <title>The Global Catalogue of Microorganisms (GCM) 10K type strain sequencing project: providing services to taxonomists for standard genome sequencing and annotation.</title>
        <authorList>
            <consortium name="The Broad Institute Genomics Platform"/>
            <consortium name="The Broad Institute Genome Sequencing Center for Infectious Disease"/>
            <person name="Wu L."/>
            <person name="Ma J."/>
        </authorList>
    </citation>
    <scope>NUCLEOTIDE SEQUENCE [LARGE SCALE GENOMIC DNA]</scope>
    <source>
        <strain evidence="10">KCTC 3950</strain>
    </source>
</reference>
<dbReference type="Pfam" id="PF00528">
    <property type="entry name" value="BPD_transp_1"/>
    <property type="match status" value="1"/>
</dbReference>
<dbReference type="PROSITE" id="PS50928">
    <property type="entry name" value="ABC_TM1"/>
    <property type="match status" value="1"/>
</dbReference>
<keyword evidence="3" id="KW-1003">Cell membrane</keyword>
<dbReference type="Proteomes" id="UP001597541">
    <property type="component" value="Unassembled WGS sequence"/>
</dbReference>
<keyword evidence="6 7" id="KW-0472">Membrane</keyword>
<feature type="transmembrane region" description="Helical" evidence="7">
    <location>
        <begin position="111"/>
        <end position="131"/>
    </location>
</feature>
<comment type="caution">
    <text evidence="9">The sequence shown here is derived from an EMBL/GenBank/DDBJ whole genome shotgun (WGS) entry which is preliminary data.</text>
</comment>
<keyword evidence="4 7" id="KW-0812">Transmembrane</keyword>
<dbReference type="EMBL" id="JBHUME010000011">
    <property type="protein sequence ID" value="MFD2614327.1"/>
    <property type="molecule type" value="Genomic_DNA"/>
</dbReference>
<organism evidence="9 10">
    <name type="scientific">Paenibacillus gansuensis</name>
    <dbReference type="NCBI Taxonomy" id="306542"/>
    <lineage>
        <taxon>Bacteria</taxon>
        <taxon>Bacillati</taxon>
        <taxon>Bacillota</taxon>
        <taxon>Bacilli</taxon>
        <taxon>Bacillales</taxon>
        <taxon>Paenibacillaceae</taxon>
        <taxon>Paenibacillus</taxon>
    </lineage>
</organism>
<feature type="transmembrane region" description="Helical" evidence="7">
    <location>
        <begin position="81"/>
        <end position="99"/>
    </location>
</feature>
<evidence type="ECO:0000256" key="5">
    <source>
        <dbReference type="ARBA" id="ARBA00022989"/>
    </source>
</evidence>
<evidence type="ECO:0000256" key="7">
    <source>
        <dbReference type="RuleBase" id="RU363032"/>
    </source>
</evidence>
<keyword evidence="2 7" id="KW-0813">Transport</keyword>
<dbReference type="PANTHER" id="PTHR43744">
    <property type="entry name" value="ABC TRANSPORTER PERMEASE PROTEIN MG189-RELATED-RELATED"/>
    <property type="match status" value="1"/>
</dbReference>
<dbReference type="SUPFAM" id="SSF161098">
    <property type="entry name" value="MetI-like"/>
    <property type="match status" value="1"/>
</dbReference>
<name>A0ABW5PFZ1_9BACL</name>
<evidence type="ECO:0000256" key="4">
    <source>
        <dbReference type="ARBA" id="ARBA00022692"/>
    </source>
</evidence>
<feature type="domain" description="ABC transmembrane type-1" evidence="8">
    <location>
        <begin position="74"/>
        <end position="277"/>
    </location>
</feature>
<dbReference type="PANTHER" id="PTHR43744:SF9">
    <property type="entry name" value="POLYGALACTURONAN_RHAMNOGALACTURONAN TRANSPORT SYSTEM PERMEASE PROTEIN YTCP"/>
    <property type="match status" value="1"/>
</dbReference>
<sequence length="292" mass="32707">MYHKTTAYRTFTVFNSLFIGLLGLLCILPLIHILAVSFSDKASVNANLVNFWPVGFNLDAYQKTISNPVFISALWNSVQRVVIGTALSMAVIILAAYPLSKDSSRLKGRSVWAWFFVFTMLFSGGLIPTYIVVSKLHLNNTVWALVLPGAVSVWNLILLMNFYRNVPKELEEAADIDGANQLQTLWNVYLPISMPSLATLTLFTLVGHWNSWFDGLIYMNRPELHPLATYLQTIVVEQNLSDIITNVNDAAKLTQRSVKAAQIFIAVVPVLLVYPFLQRHFVKGMVLGAVKE</sequence>
<evidence type="ECO:0000256" key="3">
    <source>
        <dbReference type="ARBA" id="ARBA00022475"/>
    </source>
</evidence>
<accession>A0ABW5PFZ1</accession>
<feature type="transmembrane region" description="Helical" evidence="7">
    <location>
        <begin position="184"/>
        <end position="209"/>
    </location>
</feature>
<dbReference type="InterPro" id="IPR000515">
    <property type="entry name" value="MetI-like"/>
</dbReference>
<dbReference type="CDD" id="cd06261">
    <property type="entry name" value="TM_PBP2"/>
    <property type="match status" value="1"/>
</dbReference>
<evidence type="ECO:0000313" key="10">
    <source>
        <dbReference type="Proteomes" id="UP001597541"/>
    </source>
</evidence>
<comment type="subcellular location">
    <subcellularLocation>
        <location evidence="1 7">Cell membrane</location>
        <topology evidence="1 7">Multi-pass membrane protein</topology>
    </subcellularLocation>
</comment>
<gene>
    <name evidence="9" type="ORF">ACFSUF_18105</name>
</gene>
<evidence type="ECO:0000313" key="9">
    <source>
        <dbReference type="EMBL" id="MFD2614327.1"/>
    </source>
</evidence>